<organism evidence="2 3">
    <name type="scientific">Dreissena polymorpha</name>
    <name type="common">Zebra mussel</name>
    <name type="synonym">Mytilus polymorpha</name>
    <dbReference type="NCBI Taxonomy" id="45954"/>
    <lineage>
        <taxon>Eukaryota</taxon>
        <taxon>Metazoa</taxon>
        <taxon>Spiralia</taxon>
        <taxon>Lophotrochozoa</taxon>
        <taxon>Mollusca</taxon>
        <taxon>Bivalvia</taxon>
        <taxon>Autobranchia</taxon>
        <taxon>Heteroconchia</taxon>
        <taxon>Euheterodonta</taxon>
        <taxon>Imparidentia</taxon>
        <taxon>Neoheterodontei</taxon>
        <taxon>Myida</taxon>
        <taxon>Dreissenoidea</taxon>
        <taxon>Dreissenidae</taxon>
        <taxon>Dreissena</taxon>
    </lineage>
</organism>
<dbReference type="Proteomes" id="UP000828390">
    <property type="component" value="Unassembled WGS sequence"/>
</dbReference>
<keyword evidence="3" id="KW-1185">Reference proteome</keyword>
<dbReference type="EMBL" id="JAIWYP010000001">
    <property type="protein sequence ID" value="KAH3893142.1"/>
    <property type="molecule type" value="Genomic_DNA"/>
</dbReference>
<evidence type="ECO:0000313" key="3">
    <source>
        <dbReference type="Proteomes" id="UP000828390"/>
    </source>
</evidence>
<reference evidence="2" key="2">
    <citation type="submission" date="2020-11" db="EMBL/GenBank/DDBJ databases">
        <authorList>
            <person name="McCartney M.A."/>
            <person name="Auch B."/>
            <person name="Kono T."/>
            <person name="Mallez S."/>
            <person name="Becker A."/>
            <person name="Gohl D.M."/>
            <person name="Silverstein K.A.T."/>
            <person name="Koren S."/>
            <person name="Bechman K.B."/>
            <person name="Herman A."/>
            <person name="Abrahante J.E."/>
            <person name="Garbe J."/>
        </authorList>
    </citation>
    <scope>NUCLEOTIDE SEQUENCE</scope>
    <source>
        <strain evidence="2">Duluth1</strain>
        <tissue evidence="2">Whole animal</tissue>
    </source>
</reference>
<evidence type="ECO:0000313" key="2">
    <source>
        <dbReference type="EMBL" id="KAH3893142.1"/>
    </source>
</evidence>
<evidence type="ECO:0000256" key="1">
    <source>
        <dbReference type="SAM" id="MobiDB-lite"/>
    </source>
</evidence>
<proteinExistence type="predicted"/>
<name>A0A9D4NH66_DREPO</name>
<comment type="caution">
    <text evidence="2">The sequence shown here is derived from an EMBL/GenBank/DDBJ whole genome shotgun (WGS) entry which is preliminary data.</text>
</comment>
<protein>
    <submittedName>
        <fullName evidence="2">Uncharacterized protein</fullName>
    </submittedName>
</protein>
<dbReference type="AlphaFoldDB" id="A0A9D4NH66"/>
<feature type="compositionally biased region" description="Low complexity" evidence="1">
    <location>
        <begin position="22"/>
        <end position="40"/>
    </location>
</feature>
<accession>A0A9D4NH66</accession>
<feature type="compositionally biased region" description="Basic and acidic residues" evidence="1">
    <location>
        <begin position="41"/>
        <end position="52"/>
    </location>
</feature>
<feature type="region of interest" description="Disordered" evidence="1">
    <location>
        <begin position="1"/>
        <end position="52"/>
    </location>
</feature>
<sequence length="52" mass="5082">MGTAICNAPPPPGGKDTPAFVGSATARGRSAGRSTTSAASPKRDLSHAKAAM</sequence>
<gene>
    <name evidence="2" type="ORF">DPMN_017286</name>
</gene>
<reference evidence="2" key="1">
    <citation type="journal article" date="2019" name="bioRxiv">
        <title>The Genome of the Zebra Mussel, Dreissena polymorpha: A Resource for Invasive Species Research.</title>
        <authorList>
            <person name="McCartney M.A."/>
            <person name="Auch B."/>
            <person name="Kono T."/>
            <person name="Mallez S."/>
            <person name="Zhang Y."/>
            <person name="Obille A."/>
            <person name="Becker A."/>
            <person name="Abrahante J.E."/>
            <person name="Garbe J."/>
            <person name="Badalamenti J.P."/>
            <person name="Herman A."/>
            <person name="Mangelson H."/>
            <person name="Liachko I."/>
            <person name="Sullivan S."/>
            <person name="Sone E.D."/>
            <person name="Koren S."/>
            <person name="Silverstein K.A.T."/>
            <person name="Beckman K.B."/>
            <person name="Gohl D.M."/>
        </authorList>
    </citation>
    <scope>NUCLEOTIDE SEQUENCE</scope>
    <source>
        <strain evidence="2">Duluth1</strain>
        <tissue evidence="2">Whole animal</tissue>
    </source>
</reference>